<evidence type="ECO:0000256" key="1">
    <source>
        <dbReference type="ARBA" id="ARBA00004123"/>
    </source>
</evidence>
<evidence type="ECO:0000259" key="6">
    <source>
        <dbReference type="PROSITE" id="PS50863"/>
    </source>
</evidence>
<organism evidence="7 8">
    <name type="scientific">Aquilegia coerulea</name>
    <name type="common">Rocky mountain columbine</name>
    <dbReference type="NCBI Taxonomy" id="218851"/>
    <lineage>
        <taxon>Eukaryota</taxon>
        <taxon>Viridiplantae</taxon>
        <taxon>Streptophyta</taxon>
        <taxon>Embryophyta</taxon>
        <taxon>Tracheophyta</taxon>
        <taxon>Spermatophyta</taxon>
        <taxon>Magnoliopsida</taxon>
        <taxon>Ranunculales</taxon>
        <taxon>Ranunculaceae</taxon>
        <taxon>Thalictroideae</taxon>
        <taxon>Aquilegia</taxon>
    </lineage>
</organism>
<feature type="domain" description="TF-B3" evidence="6">
    <location>
        <begin position="128"/>
        <end position="220"/>
    </location>
</feature>
<protein>
    <recommendedName>
        <fullName evidence="6">TF-B3 domain-containing protein</fullName>
    </recommendedName>
</protein>
<dbReference type="EMBL" id="KZ305045">
    <property type="protein sequence ID" value="PIA38108.1"/>
    <property type="molecule type" value="Genomic_DNA"/>
</dbReference>
<name>A0A2G5D3N5_AQUCA</name>
<dbReference type="InterPro" id="IPR044837">
    <property type="entry name" value="REM16-like"/>
</dbReference>
<evidence type="ECO:0000256" key="4">
    <source>
        <dbReference type="ARBA" id="ARBA00023163"/>
    </source>
</evidence>
<evidence type="ECO:0000313" key="8">
    <source>
        <dbReference type="Proteomes" id="UP000230069"/>
    </source>
</evidence>
<reference evidence="7 8" key="1">
    <citation type="submission" date="2017-09" db="EMBL/GenBank/DDBJ databases">
        <title>WGS assembly of Aquilegia coerulea Goldsmith.</title>
        <authorList>
            <person name="Hodges S."/>
            <person name="Kramer E."/>
            <person name="Nordborg M."/>
            <person name="Tomkins J."/>
            <person name="Borevitz J."/>
            <person name="Derieg N."/>
            <person name="Yan J."/>
            <person name="Mihaltcheva S."/>
            <person name="Hayes R.D."/>
            <person name="Rokhsar D."/>
        </authorList>
    </citation>
    <scope>NUCLEOTIDE SEQUENCE [LARGE SCALE GENOMIC DNA]</scope>
    <source>
        <strain evidence="8">cv. Goldsmith</strain>
    </source>
</reference>
<keyword evidence="8" id="KW-1185">Reference proteome</keyword>
<dbReference type="CDD" id="cd10017">
    <property type="entry name" value="B3_DNA"/>
    <property type="match status" value="1"/>
</dbReference>
<dbReference type="Pfam" id="PF02362">
    <property type="entry name" value="B3"/>
    <property type="match status" value="1"/>
</dbReference>
<sequence length="222" mass="25133">MVKANPTSYEEMRQKRIEENKKRMQELNLPQLAQAVHNASLKPSSQGKPRKVGKVTSNVVVRRSSRISAKPAQEYKEVGQFNLGRPRRCCSTHRDLSNRVYADPEAMVDANERAKVLKSKLQNCFTSFVKQMLQSHVTGGFWLGLPSPFCKKHLPDTDVPGFTLIDEDGDKWSTKYLAEKTSLSGGWRGFAIAHKLVHGDALIFELVKRTTFKVTVIPKFPY</sequence>
<dbReference type="PROSITE" id="PS50863">
    <property type="entry name" value="B3"/>
    <property type="match status" value="1"/>
</dbReference>
<dbReference type="GO" id="GO:0005634">
    <property type="term" value="C:nucleus"/>
    <property type="evidence" value="ECO:0007669"/>
    <property type="project" value="UniProtKB-SubCell"/>
</dbReference>
<dbReference type="SMART" id="SM01019">
    <property type="entry name" value="B3"/>
    <property type="match status" value="1"/>
</dbReference>
<keyword evidence="5" id="KW-0539">Nucleus</keyword>
<dbReference type="InterPro" id="IPR003340">
    <property type="entry name" value="B3_DNA-bd"/>
</dbReference>
<dbReference type="Proteomes" id="UP000230069">
    <property type="component" value="Unassembled WGS sequence"/>
</dbReference>
<dbReference type="SUPFAM" id="SSF101936">
    <property type="entry name" value="DNA-binding pseudobarrel domain"/>
    <property type="match status" value="1"/>
</dbReference>
<dbReference type="OrthoDB" id="1909330at2759"/>
<dbReference type="GO" id="GO:0003677">
    <property type="term" value="F:DNA binding"/>
    <property type="evidence" value="ECO:0007669"/>
    <property type="project" value="UniProtKB-KW"/>
</dbReference>
<keyword evidence="3" id="KW-0238">DNA-binding</keyword>
<dbReference type="Gene3D" id="2.40.330.10">
    <property type="entry name" value="DNA-binding pseudobarrel domain"/>
    <property type="match status" value="1"/>
</dbReference>
<keyword evidence="4" id="KW-0804">Transcription</keyword>
<keyword evidence="2" id="KW-0805">Transcription regulation</keyword>
<dbReference type="PANTHER" id="PTHR31391">
    <property type="entry name" value="B3 DOMAIN-CONTAINING PROTEIN OS11G0197600-RELATED"/>
    <property type="match status" value="1"/>
</dbReference>
<evidence type="ECO:0000256" key="3">
    <source>
        <dbReference type="ARBA" id="ARBA00023125"/>
    </source>
</evidence>
<comment type="subcellular location">
    <subcellularLocation>
        <location evidence="1">Nucleus</location>
    </subcellularLocation>
</comment>
<proteinExistence type="predicted"/>
<dbReference type="InterPro" id="IPR015300">
    <property type="entry name" value="DNA-bd_pseudobarrel_sf"/>
</dbReference>
<dbReference type="STRING" id="218851.A0A2G5D3N5"/>
<evidence type="ECO:0000256" key="5">
    <source>
        <dbReference type="ARBA" id="ARBA00023242"/>
    </source>
</evidence>
<dbReference type="InParanoid" id="A0A2G5D3N5"/>
<evidence type="ECO:0000313" key="7">
    <source>
        <dbReference type="EMBL" id="PIA38108.1"/>
    </source>
</evidence>
<accession>A0A2G5D3N5</accession>
<dbReference type="PANTHER" id="PTHR31391:SF99">
    <property type="entry name" value="B3 DOMAIN-CONTAINING PROTEIN OS06G0194400"/>
    <property type="match status" value="1"/>
</dbReference>
<gene>
    <name evidence="7" type="ORF">AQUCO_02800035v1</name>
</gene>
<dbReference type="AlphaFoldDB" id="A0A2G5D3N5"/>
<evidence type="ECO:0000256" key="2">
    <source>
        <dbReference type="ARBA" id="ARBA00023015"/>
    </source>
</evidence>